<dbReference type="InParanoid" id="C3YTA9"/>
<sequence>MATEATSIEWDFLDNGTAMFNDTAGMPHVMRGPSPEFLAKAAKFNLFYNIMTYFILVIEVPPEVLGLRRLDAEFGPVVVRVEPSPHPGNDKSTLLTLHHRPS</sequence>
<proteinExistence type="predicted"/>
<organism>
    <name type="scientific">Branchiostoma floridae</name>
    <name type="common">Florida lancelet</name>
    <name type="synonym">Amphioxus</name>
    <dbReference type="NCBI Taxonomy" id="7739"/>
    <lineage>
        <taxon>Eukaryota</taxon>
        <taxon>Metazoa</taxon>
        <taxon>Chordata</taxon>
        <taxon>Cephalochordata</taxon>
        <taxon>Leptocardii</taxon>
        <taxon>Amphioxiformes</taxon>
        <taxon>Branchiostomatidae</taxon>
        <taxon>Branchiostoma</taxon>
    </lineage>
</organism>
<feature type="region of interest" description="Disordered" evidence="1">
    <location>
        <begin position="83"/>
        <end position="102"/>
    </location>
</feature>
<gene>
    <name evidence="2" type="ORF">BRAFLDRAFT_70162</name>
</gene>
<reference evidence="2" key="1">
    <citation type="journal article" date="2008" name="Nature">
        <title>The amphioxus genome and the evolution of the chordate karyotype.</title>
        <authorList>
            <consortium name="US DOE Joint Genome Institute (JGI-PGF)"/>
            <person name="Putnam N.H."/>
            <person name="Butts T."/>
            <person name="Ferrier D.E.K."/>
            <person name="Furlong R.F."/>
            <person name="Hellsten U."/>
            <person name="Kawashima T."/>
            <person name="Robinson-Rechavi M."/>
            <person name="Shoguchi E."/>
            <person name="Terry A."/>
            <person name="Yu J.-K."/>
            <person name="Benito-Gutierrez E.L."/>
            <person name="Dubchak I."/>
            <person name="Garcia-Fernandez J."/>
            <person name="Gibson-Brown J.J."/>
            <person name="Grigoriev I.V."/>
            <person name="Horton A.C."/>
            <person name="de Jong P.J."/>
            <person name="Jurka J."/>
            <person name="Kapitonov V.V."/>
            <person name="Kohara Y."/>
            <person name="Kuroki Y."/>
            <person name="Lindquist E."/>
            <person name="Lucas S."/>
            <person name="Osoegawa K."/>
            <person name="Pennacchio L.A."/>
            <person name="Salamov A.A."/>
            <person name="Satou Y."/>
            <person name="Sauka-Spengler T."/>
            <person name="Schmutz J."/>
            <person name="Shin-I T."/>
            <person name="Toyoda A."/>
            <person name="Bronner-Fraser M."/>
            <person name="Fujiyama A."/>
            <person name="Holland L.Z."/>
            <person name="Holland P.W.H."/>
            <person name="Satoh N."/>
            <person name="Rokhsar D.S."/>
        </authorList>
    </citation>
    <scope>NUCLEOTIDE SEQUENCE [LARGE SCALE GENOMIC DNA]</scope>
    <source>
        <strain evidence="2">S238N-H82</strain>
        <tissue evidence="2">Testes</tissue>
    </source>
</reference>
<dbReference type="AlphaFoldDB" id="C3YTA9"/>
<dbReference type="EMBL" id="GG666551">
    <property type="protein sequence ID" value="EEN56476.1"/>
    <property type="molecule type" value="Genomic_DNA"/>
</dbReference>
<evidence type="ECO:0000256" key="1">
    <source>
        <dbReference type="SAM" id="MobiDB-lite"/>
    </source>
</evidence>
<protein>
    <submittedName>
        <fullName evidence="2">Uncharacterized protein</fullName>
    </submittedName>
</protein>
<name>C3YTA9_BRAFL</name>
<evidence type="ECO:0000313" key="2">
    <source>
        <dbReference type="EMBL" id="EEN56476.1"/>
    </source>
</evidence>
<accession>C3YTA9</accession>